<gene>
    <name evidence="1" type="ORF">HMPREF9136_0553</name>
</gene>
<sequence>MIGTEKQNITKCRNICCGIFLFSCPKLAGMNKKFYICKQLI</sequence>
<comment type="caution">
    <text evidence="1">The sequence shown here is derived from an EMBL/GenBank/DDBJ whole genome shotgun (WGS) entry which is preliminary data.</text>
</comment>
<organism evidence="1 2">
    <name type="scientific">Prevotella dentalis (strain ATCC 49559 / DSM 3688 / JCM 13448 / NCTC 12043 / ES 2772)</name>
    <name type="common">Mitsuokella dentalis</name>
    <dbReference type="NCBI Taxonomy" id="908937"/>
    <lineage>
        <taxon>Bacteria</taxon>
        <taxon>Pseudomonadati</taxon>
        <taxon>Bacteroidota</taxon>
        <taxon>Bacteroidia</taxon>
        <taxon>Bacteroidales</taxon>
        <taxon>Prevotellaceae</taxon>
        <taxon>Prevotella</taxon>
    </lineage>
</organism>
<dbReference type="Proteomes" id="UP000007820">
    <property type="component" value="Unassembled WGS sequence"/>
</dbReference>
<proteinExistence type="predicted"/>
<name>F9D125_PREDD</name>
<evidence type="ECO:0000313" key="2">
    <source>
        <dbReference type="Proteomes" id="UP000007820"/>
    </source>
</evidence>
<dbReference type="AlphaFoldDB" id="F9D125"/>
<protein>
    <submittedName>
        <fullName evidence="1">Uncharacterized protein</fullName>
    </submittedName>
</protein>
<accession>F9D125</accession>
<evidence type="ECO:0000313" key="1">
    <source>
        <dbReference type="EMBL" id="EGQ16704.1"/>
    </source>
</evidence>
<dbReference type="EMBL" id="AFPW01000006">
    <property type="protein sequence ID" value="EGQ16704.1"/>
    <property type="molecule type" value="Genomic_DNA"/>
</dbReference>
<reference evidence="1 2" key="1">
    <citation type="submission" date="2011-04" db="EMBL/GenBank/DDBJ databases">
        <authorList>
            <person name="Muzny D."/>
            <person name="Qin X."/>
            <person name="Deng J."/>
            <person name="Jiang H."/>
            <person name="Liu Y."/>
            <person name="Qu J."/>
            <person name="Song X.-Z."/>
            <person name="Zhang L."/>
            <person name="Thornton R."/>
            <person name="Coyle M."/>
            <person name="Francisco L."/>
            <person name="Jackson L."/>
            <person name="Javaid M."/>
            <person name="Korchina V."/>
            <person name="Kovar C."/>
            <person name="Mata R."/>
            <person name="Mathew T."/>
            <person name="Ngo R."/>
            <person name="Nguyen L."/>
            <person name="Nguyen N."/>
            <person name="Okwuonu G."/>
            <person name="Ongeri F."/>
            <person name="Pham C."/>
            <person name="Simmons D."/>
            <person name="Wilczek-Boney K."/>
            <person name="Hale W."/>
            <person name="Jakkamsetti A."/>
            <person name="Pham P."/>
            <person name="Ruth R."/>
            <person name="San Lucas F."/>
            <person name="Warren J."/>
            <person name="Zhang J."/>
            <person name="Zhao Z."/>
            <person name="Zhou C."/>
            <person name="Zhu D."/>
            <person name="Lee S."/>
            <person name="Bess C."/>
            <person name="Blankenburg K."/>
            <person name="Forbes L."/>
            <person name="Fu Q."/>
            <person name="Gubbala S."/>
            <person name="Hirani K."/>
            <person name="Jayaseelan J.C."/>
            <person name="Lara F."/>
            <person name="Munidasa M."/>
            <person name="Palculict T."/>
            <person name="Patil S."/>
            <person name="Pu L.-L."/>
            <person name="Saada N."/>
            <person name="Tang L."/>
            <person name="Weissenberger G."/>
            <person name="Zhu Y."/>
            <person name="Hemphill L."/>
            <person name="Shang Y."/>
            <person name="Youmans B."/>
            <person name="Ayvaz T."/>
            <person name="Ross M."/>
            <person name="Santibanez J."/>
            <person name="Aqrawi P."/>
            <person name="Gross S."/>
            <person name="Joshi V."/>
            <person name="Fowler G."/>
            <person name="Nazareth L."/>
            <person name="Reid J."/>
            <person name="Worley K."/>
            <person name="Petrosino J."/>
            <person name="Highlander S."/>
            <person name="Gibbs R."/>
        </authorList>
    </citation>
    <scope>NUCLEOTIDE SEQUENCE [LARGE SCALE GENOMIC DNA]</scope>
    <source>
        <strain evidence="1 2">DSM 3688</strain>
    </source>
</reference>
<dbReference type="PROSITE" id="PS51257">
    <property type="entry name" value="PROKAR_LIPOPROTEIN"/>
    <property type="match status" value="1"/>
</dbReference>